<dbReference type="SFLD" id="SFLDG01206">
    <property type="entry name" value="Xi.1"/>
    <property type="match status" value="1"/>
</dbReference>
<feature type="binding site" evidence="2">
    <location>
        <begin position="153"/>
        <end position="154"/>
    </location>
    <ligand>
        <name>glutathione</name>
        <dbReference type="ChEBI" id="CHEBI:57925"/>
    </ligand>
</feature>
<feature type="active site" description="Proton donor/acceptor" evidence="1">
    <location>
        <position position="200"/>
    </location>
</feature>
<dbReference type="InterPro" id="IPR047047">
    <property type="entry name" value="GST_Omega-like_C"/>
</dbReference>
<dbReference type="InterPro" id="IPR016639">
    <property type="entry name" value="GST_Omega/GSH"/>
</dbReference>
<dbReference type="GeneID" id="300403342"/>
<dbReference type="RefSeq" id="WP_150678589.1">
    <property type="nucleotide sequence ID" value="NZ_CABPSK010000001.1"/>
</dbReference>
<dbReference type="SUPFAM" id="SSF52833">
    <property type="entry name" value="Thioredoxin-like"/>
    <property type="match status" value="1"/>
</dbReference>
<sequence>MGLLVDGKWHTDWYDTRATGGHFERRPATFRHWVTPDGTPGPGTDDGTPPRGGFAAERGRYVLYVSYACPWAHRTLIMRALKGLENMIAVAVVNWLMLDDGWTFAPGPGVTGDPVNHAAFLRDVYLAADTQFTGRVTVPVLWDTVTGTIVNNESSEILRMFNSAFDGLGATPGDYYPAALRDEIDALNTRIYDTVNNGVYKAGFATTQSAYEEAVAPLFETLDMLEQRLATRRFLTGERMTEADIRLFTTLIRFDAVYVGHFKCNLRRIADYPNLSGYTRDIYQQPGVAATVNFAHIKRHYYESHRTINPTGIVPMGPLQDFDAPHDRAQMITVQGL</sequence>
<gene>
    <name evidence="5" type="primary">yqjG</name>
    <name evidence="5" type="ORF">PPN31114_01287</name>
</gene>
<dbReference type="GO" id="GO:0005737">
    <property type="term" value="C:cytoplasm"/>
    <property type="evidence" value="ECO:0007669"/>
    <property type="project" value="TreeGrafter"/>
</dbReference>
<dbReference type="InterPro" id="IPR036249">
    <property type="entry name" value="Thioredoxin-like_sf"/>
</dbReference>
<evidence type="ECO:0000313" key="5">
    <source>
        <dbReference type="EMBL" id="VVD83918.1"/>
    </source>
</evidence>
<keyword evidence="6" id="KW-1185">Reference proteome</keyword>
<dbReference type="InterPro" id="IPR040079">
    <property type="entry name" value="Glutathione_S-Trfase"/>
</dbReference>
<reference evidence="5 6" key="1">
    <citation type="submission" date="2019-08" db="EMBL/GenBank/DDBJ databases">
        <authorList>
            <person name="Peeters C."/>
        </authorList>
    </citation>
    <scope>NUCLEOTIDE SEQUENCE [LARGE SCALE GENOMIC DNA]</scope>
    <source>
        <strain evidence="5 6">LMG 31114</strain>
    </source>
</reference>
<dbReference type="PIRSF" id="PIRSF015753">
    <property type="entry name" value="GST"/>
    <property type="match status" value="1"/>
</dbReference>
<dbReference type="OrthoDB" id="9769158at2"/>
<dbReference type="Proteomes" id="UP000366945">
    <property type="component" value="Unassembled WGS sequence"/>
</dbReference>
<organism evidence="5 6">
    <name type="scientific">Pandoraea pneumonica</name>
    <dbReference type="NCBI Taxonomy" id="2508299"/>
    <lineage>
        <taxon>Bacteria</taxon>
        <taxon>Pseudomonadati</taxon>
        <taxon>Pseudomonadota</taxon>
        <taxon>Betaproteobacteria</taxon>
        <taxon>Burkholderiales</taxon>
        <taxon>Burkholderiaceae</taxon>
        <taxon>Pandoraea</taxon>
    </lineage>
</organism>
<protein>
    <submittedName>
        <fullName evidence="5">Glutathionyl-hydroquinone reductase YqjG</fullName>
        <ecNumber evidence="5">1.8.-.-</ecNumber>
    </submittedName>
</protein>
<feature type="site" description="Lowers pKa of active site Cys" evidence="3">
    <location>
        <position position="258"/>
    </location>
</feature>
<proteinExistence type="predicted"/>
<dbReference type="InterPro" id="IPR010987">
    <property type="entry name" value="Glutathione-S-Trfase_C-like"/>
</dbReference>
<dbReference type="SUPFAM" id="SSF47616">
    <property type="entry name" value="GST C-terminal domain-like"/>
    <property type="match status" value="1"/>
</dbReference>
<dbReference type="PANTHER" id="PTHR32419:SF6">
    <property type="entry name" value="GLUTATHIONE S-TRANSFERASE OMEGA-LIKE 1-RELATED"/>
    <property type="match status" value="1"/>
</dbReference>
<dbReference type="SFLD" id="SFLDS00019">
    <property type="entry name" value="Glutathione_Transferase_(cytos"/>
    <property type="match status" value="1"/>
</dbReference>
<dbReference type="PANTHER" id="PTHR32419">
    <property type="entry name" value="GLUTATHIONYL-HYDROQUINONE REDUCTASE"/>
    <property type="match status" value="1"/>
</dbReference>
<evidence type="ECO:0000313" key="6">
    <source>
        <dbReference type="Proteomes" id="UP000366945"/>
    </source>
</evidence>
<feature type="binding site" evidence="2">
    <location>
        <begin position="135"/>
        <end position="138"/>
    </location>
    <ligand>
        <name>glutathione</name>
        <dbReference type="ChEBI" id="CHEBI:57925"/>
    </ligand>
</feature>
<evidence type="ECO:0000256" key="1">
    <source>
        <dbReference type="PIRSR" id="PIRSR015753-1"/>
    </source>
</evidence>
<dbReference type="Gene3D" id="1.20.1050.10">
    <property type="match status" value="1"/>
</dbReference>
<feature type="domain" description="GST C-terminal" evidence="4">
    <location>
        <begin position="177"/>
        <end position="304"/>
    </location>
</feature>
<feature type="active site" description="Nucleophile" evidence="1">
    <location>
        <position position="69"/>
    </location>
</feature>
<dbReference type="FunFam" id="3.40.30.10:FF:000058">
    <property type="entry name" value="Glutathione S-transferase, omega"/>
    <property type="match status" value="1"/>
</dbReference>
<dbReference type="Gene3D" id="3.40.30.10">
    <property type="entry name" value="Glutaredoxin"/>
    <property type="match status" value="1"/>
</dbReference>
<accession>A0A5E4TBL5</accession>
<dbReference type="EC" id="1.8.-.-" evidence="5"/>
<feature type="binding site" evidence="2">
    <location>
        <position position="102"/>
    </location>
    <ligand>
        <name>glutathione</name>
        <dbReference type="ChEBI" id="CHEBI:57925"/>
    </ligand>
</feature>
<dbReference type="AlphaFoldDB" id="A0A5E4TBL5"/>
<dbReference type="Pfam" id="PF13410">
    <property type="entry name" value="GST_C_2"/>
    <property type="match status" value="1"/>
</dbReference>
<dbReference type="SFLD" id="SFLDG01148">
    <property type="entry name" value="Xi_(cytGST)"/>
    <property type="match status" value="1"/>
</dbReference>
<dbReference type="EMBL" id="CABPSK010000001">
    <property type="protein sequence ID" value="VVD83918.1"/>
    <property type="molecule type" value="Genomic_DNA"/>
</dbReference>
<name>A0A5E4TBL5_9BURK</name>
<evidence type="ECO:0000256" key="3">
    <source>
        <dbReference type="PIRSR" id="PIRSR015753-3"/>
    </source>
</evidence>
<dbReference type="GO" id="GO:0016491">
    <property type="term" value="F:oxidoreductase activity"/>
    <property type="evidence" value="ECO:0007669"/>
    <property type="project" value="UniProtKB-KW"/>
</dbReference>
<feature type="site" description="Lowers pKa of active site Cys" evidence="3">
    <location>
        <position position="301"/>
    </location>
</feature>
<evidence type="ECO:0000259" key="4">
    <source>
        <dbReference type="PROSITE" id="PS50405"/>
    </source>
</evidence>
<keyword evidence="5" id="KW-0560">Oxidoreductase</keyword>
<dbReference type="InterPro" id="IPR004045">
    <property type="entry name" value="Glutathione_S-Trfase_N"/>
</dbReference>
<dbReference type="GO" id="GO:0004364">
    <property type="term" value="F:glutathione transferase activity"/>
    <property type="evidence" value="ECO:0007669"/>
    <property type="project" value="InterPro"/>
</dbReference>
<dbReference type="FunFam" id="1.20.1050.10:FF:000019">
    <property type="entry name" value="Glutathione S-transferase, omega"/>
    <property type="match status" value="1"/>
</dbReference>
<evidence type="ECO:0000256" key="2">
    <source>
        <dbReference type="PIRSR" id="PIRSR015753-2"/>
    </source>
</evidence>
<dbReference type="Pfam" id="PF13409">
    <property type="entry name" value="GST_N_2"/>
    <property type="match status" value="1"/>
</dbReference>
<dbReference type="InterPro" id="IPR036282">
    <property type="entry name" value="Glutathione-S-Trfase_C_sf"/>
</dbReference>
<dbReference type="CDD" id="cd03190">
    <property type="entry name" value="GST_C_Omega_like"/>
    <property type="match status" value="1"/>
</dbReference>
<dbReference type="PROSITE" id="PS50405">
    <property type="entry name" value="GST_CTER"/>
    <property type="match status" value="1"/>
</dbReference>